<reference evidence="5" key="1">
    <citation type="journal article" date="2010" name="Stand. Genomic Sci.">
        <title>Complete genome sequence of 'Thermobaculum terrenum' type strain (YNP1).</title>
        <authorList>
            <person name="Kiss H."/>
            <person name="Cleland D."/>
            <person name="Lapidus A."/>
            <person name="Lucas S."/>
            <person name="Glavina Del Rio T."/>
            <person name="Nolan M."/>
            <person name="Tice H."/>
            <person name="Han C."/>
            <person name="Goodwin L."/>
            <person name="Pitluck S."/>
            <person name="Liolios K."/>
            <person name="Ivanova N."/>
            <person name="Mavromatis K."/>
            <person name="Ovchinnikova G."/>
            <person name="Pati A."/>
            <person name="Chen A."/>
            <person name="Palaniappan K."/>
            <person name="Land M."/>
            <person name="Hauser L."/>
            <person name="Chang Y."/>
            <person name="Jeffries C."/>
            <person name="Lu M."/>
            <person name="Brettin T."/>
            <person name="Detter J."/>
            <person name="Goker M."/>
            <person name="Tindall B."/>
            <person name="Beck B."/>
            <person name="McDermott T."/>
            <person name="Woyke T."/>
            <person name="Bristow J."/>
            <person name="Eisen J."/>
            <person name="Markowitz V."/>
            <person name="Hugenholtz P."/>
            <person name="Kyrpides N."/>
            <person name="Klenk H."/>
            <person name="Cheng J."/>
        </authorList>
    </citation>
    <scope>NUCLEOTIDE SEQUENCE [LARGE SCALE GENOMIC DNA]</scope>
    <source>
        <strain evidence="5">ATCC BAA-798 / YNP1</strain>
    </source>
</reference>
<proteinExistence type="predicted"/>
<dbReference type="OrthoDB" id="9803988at2"/>
<dbReference type="Pfam" id="PF00496">
    <property type="entry name" value="SBP_bac_5"/>
    <property type="match status" value="1"/>
</dbReference>
<dbReference type="PANTHER" id="PTHR30290">
    <property type="entry name" value="PERIPLASMIC BINDING COMPONENT OF ABC TRANSPORTER"/>
    <property type="match status" value="1"/>
</dbReference>
<dbReference type="InterPro" id="IPR006311">
    <property type="entry name" value="TAT_signal"/>
</dbReference>
<keyword evidence="2" id="KW-0732">Signal</keyword>
<feature type="region of interest" description="Disordered" evidence="1">
    <location>
        <begin position="27"/>
        <end position="73"/>
    </location>
</feature>
<dbReference type="KEGG" id="ttr:Tter_2113"/>
<dbReference type="AlphaFoldDB" id="D1CGZ4"/>
<dbReference type="PROSITE" id="PS51318">
    <property type="entry name" value="TAT"/>
    <property type="match status" value="1"/>
</dbReference>
<dbReference type="Gene3D" id="3.10.105.10">
    <property type="entry name" value="Dipeptide-binding Protein, Domain 3"/>
    <property type="match status" value="1"/>
</dbReference>
<feature type="chain" id="PRO_5003022035" evidence="2">
    <location>
        <begin position="18"/>
        <end position="729"/>
    </location>
</feature>
<dbReference type="SUPFAM" id="SSF53850">
    <property type="entry name" value="Periplasmic binding protein-like II"/>
    <property type="match status" value="1"/>
</dbReference>
<dbReference type="PANTHER" id="PTHR30290:SF62">
    <property type="entry name" value="OLIGOPEPTIDE ABC TRANSPORTER, PERIPLASMIC OLIGOPEPTIDE-BINDING PROTEIN"/>
    <property type="match status" value="1"/>
</dbReference>
<dbReference type="Gene3D" id="3.40.190.10">
    <property type="entry name" value="Periplasmic binding protein-like II"/>
    <property type="match status" value="1"/>
</dbReference>
<name>D1CGZ4_THET1</name>
<dbReference type="RefSeq" id="WP_012876046.1">
    <property type="nucleotide sequence ID" value="NC_013526.1"/>
</dbReference>
<accession>D1CGZ4</accession>
<feature type="signal peptide" evidence="2">
    <location>
        <begin position="1"/>
        <end position="17"/>
    </location>
</feature>
<evidence type="ECO:0000313" key="5">
    <source>
        <dbReference type="Proteomes" id="UP000000323"/>
    </source>
</evidence>
<feature type="compositionally biased region" description="Polar residues" evidence="1">
    <location>
        <begin position="62"/>
        <end position="73"/>
    </location>
</feature>
<dbReference type="STRING" id="525904.Tter_2113"/>
<dbReference type="GO" id="GO:0015833">
    <property type="term" value="P:peptide transport"/>
    <property type="evidence" value="ECO:0007669"/>
    <property type="project" value="TreeGrafter"/>
</dbReference>
<dbReference type="CDD" id="cd08500">
    <property type="entry name" value="PBP2_NikA_DppA_OppA_like_4"/>
    <property type="match status" value="1"/>
</dbReference>
<sequence length="729" mass="83179">MRTKLSRRHFLRASALAAGSLLLGCGGGGQRTSTPTTTSSAPTTPGASPTPPEVGQAPVATPQPSGLPQSISRATPASYAGEYHEAPMLAELVKAGKLPPVEQRLPKHPYVVPHKWVQQGKYGGRLEMSYSDQEGISTFMQECMYGHSPLRWLEDGTKVGPGLVEAWESNDDASRWTLHFREGIKWSDGKPFTVDDVLFWWEDMVLNEEHPALPPDECRSGKGTLAKFKKVDDYTLMVEFDAPQPIFPELLCKYVKRGQGGDWLQPKHYLKQFHPRYNPKVGKNWVMEFDEKKDFTRNPDCPALTGWVLAEIKPLDHTLWVRNPYYWCVDRWGNQLPYIDSVRLTYVQDPQVLRLRYMQGKADYVLSIFTDLTLADVSGFKQAEDKSGMEVRFWDSGSGTGSIFFFNFDYKNKAYRDLIRNTKFRKALSHAFNRQAVQKLVYYQTGELTTGTYSPKTLELRAGSGARQVYQQWRDSAIKYDPELAKQLLDEIGVVDKDGDGWRELPDGGKLLITLDYGAPGGPEHVQKNELLSKDWKAIGINARPNPVPPSSIADRWAAGQQFSRADWEVGDSMSIWVSPQWLFPIESTKWAPLHGSWWMVRGTPEEKRQTSLDPWRRTPLRIGPEDEAFFEPIGRMWQIYDRARVEVDPVKRGRMAWDAIKIHIEEGPFIMGCVANYPRIVLVKRGLMNVPRREDLTLHGFTNPWHHPTPAVYDPETWYWDNPQEHQP</sequence>
<feature type="domain" description="Solute-binding protein family 5" evidence="3">
    <location>
        <begin position="158"/>
        <end position="559"/>
    </location>
</feature>
<dbReference type="InterPro" id="IPR039424">
    <property type="entry name" value="SBP_5"/>
</dbReference>
<organism evidence="4 5">
    <name type="scientific">Thermobaculum terrenum (strain ATCC BAA-798 / CCMEE 7001 / YNP1)</name>
    <dbReference type="NCBI Taxonomy" id="525904"/>
    <lineage>
        <taxon>Bacteria</taxon>
        <taxon>Bacillati</taxon>
        <taxon>Chloroflexota</taxon>
        <taxon>Chloroflexia</taxon>
        <taxon>Candidatus Thermobaculales</taxon>
        <taxon>Candidatus Thermobaculaceae</taxon>
        <taxon>Thermobaculum</taxon>
    </lineage>
</organism>
<dbReference type="HOGENOM" id="CLU_017028_8_2_0"/>
<dbReference type="InterPro" id="IPR000914">
    <property type="entry name" value="SBP_5_dom"/>
</dbReference>
<dbReference type="eggNOG" id="COG0747">
    <property type="taxonomic scope" value="Bacteria"/>
</dbReference>
<protein>
    <submittedName>
        <fullName evidence="4">Extracellular solute-binding protein family 5</fullName>
    </submittedName>
</protein>
<evidence type="ECO:0000313" key="4">
    <source>
        <dbReference type="EMBL" id="ACZ43015.1"/>
    </source>
</evidence>
<evidence type="ECO:0000256" key="1">
    <source>
        <dbReference type="SAM" id="MobiDB-lite"/>
    </source>
</evidence>
<evidence type="ECO:0000259" key="3">
    <source>
        <dbReference type="Pfam" id="PF00496"/>
    </source>
</evidence>
<dbReference type="Proteomes" id="UP000000323">
    <property type="component" value="Chromosome 2"/>
</dbReference>
<dbReference type="GO" id="GO:1904680">
    <property type="term" value="F:peptide transmembrane transporter activity"/>
    <property type="evidence" value="ECO:0007669"/>
    <property type="project" value="TreeGrafter"/>
</dbReference>
<gene>
    <name evidence="4" type="ordered locus">Tter_2113</name>
</gene>
<evidence type="ECO:0000256" key="2">
    <source>
        <dbReference type="SAM" id="SignalP"/>
    </source>
</evidence>
<dbReference type="PROSITE" id="PS51257">
    <property type="entry name" value="PROKAR_LIPOPROTEIN"/>
    <property type="match status" value="1"/>
</dbReference>
<feature type="compositionally biased region" description="Low complexity" evidence="1">
    <location>
        <begin position="32"/>
        <end position="47"/>
    </location>
</feature>
<dbReference type="EMBL" id="CP001826">
    <property type="protein sequence ID" value="ACZ43015.1"/>
    <property type="molecule type" value="Genomic_DNA"/>
</dbReference>
<keyword evidence="5" id="KW-1185">Reference proteome</keyword>